<proteinExistence type="inferred from homology"/>
<keyword evidence="5" id="KW-0687">Ribonucleoprotein</keyword>
<dbReference type="GO" id="GO:0003735">
    <property type="term" value="F:structural constituent of ribosome"/>
    <property type="evidence" value="ECO:0007669"/>
    <property type="project" value="TreeGrafter"/>
</dbReference>
<dbReference type="Pfam" id="PF01479">
    <property type="entry name" value="S4"/>
    <property type="match status" value="1"/>
</dbReference>
<geneLocation type="mitochondrion" evidence="8"/>
<dbReference type="InterPro" id="IPR018079">
    <property type="entry name" value="Ribosomal_uS4_CS"/>
</dbReference>
<name>U5YEX0_9VIRI</name>
<dbReference type="GO" id="GO:0042274">
    <property type="term" value="P:ribosomal small subunit biogenesis"/>
    <property type="evidence" value="ECO:0007669"/>
    <property type="project" value="TreeGrafter"/>
</dbReference>
<sequence>MAYSKFKVCRRIKENIWQTKKLTPKQNTLISRLKKNTNRKQSDFSIRLQHMKKLSLFYGLRAAEQLDNLTYSYLDKQKSLLLNLETRLDVILVRINFCSTIFTARQLIAHQFICVNFHVVAIASATLGAGDILSVKPSHLDYVRSLIRLNQQNNRIANATYHLEVNYKTLNAVLLYEPSQIHFPYKIELDLLF</sequence>
<evidence type="ECO:0000256" key="6">
    <source>
        <dbReference type="PROSITE-ProRule" id="PRU00182"/>
    </source>
</evidence>
<dbReference type="RefSeq" id="YP_008816045.1">
    <property type="nucleotide sequence ID" value="NC_022860.1"/>
</dbReference>
<dbReference type="SUPFAM" id="SSF55174">
    <property type="entry name" value="Alpha-L RNA-binding motif"/>
    <property type="match status" value="1"/>
</dbReference>
<keyword evidence="3 6" id="KW-0694">RNA-binding</keyword>
<dbReference type="GO" id="GO:0015935">
    <property type="term" value="C:small ribosomal subunit"/>
    <property type="evidence" value="ECO:0007669"/>
    <property type="project" value="TreeGrafter"/>
</dbReference>
<dbReference type="PANTHER" id="PTHR11831">
    <property type="entry name" value="30S 40S RIBOSOMAL PROTEIN"/>
    <property type="match status" value="1"/>
</dbReference>
<dbReference type="GeneID" id="17675246"/>
<dbReference type="InterPro" id="IPR002942">
    <property type="entry name" value="S4_RNA-bd"/>
</dbReference>
<dbReference type="AlphaFoldDB" id="U5YEX0"/>
<evidence type="ECO:0000256" key="4">
    <source>
        <dbReference type="ARBA" id="ARBA00022980"/>
    </source>
</evidence>
<protein>
    <submittedName>
        <fullName evidence="8">Ribosomal protein S4</fullName>
    </submittedName>
</protein>
<comment type="similarity">
    <text evidence="1">Belongs to the universal ribosomal protein uS4 family.</text>
</comment>
<evidence type="ECO:0000313" key="8">
    <source>
        <dbReference type="EMBL" id="AGZ90262.1"/>
    </source>
</evidence>
<keyword evidence="4 8" id="KW-0689">Ribosomal protein</keyword>
<dbReference type="Gene3D" id="1.10.1050.10">
    <property type="entry name" value="Ribosomal Protein S4 Delta 41, Chain A, domain 1"/>
    <property type="match status" value="1"/>
</dbReference>
<dbReference type="InterPro" id="IPR036986">
    <property type="entry name" value="S4_RNA-bd_sf"/>
</dbReference>
<reference evidence="8" key="1">
    <citation type="journal article" date="2013" name="Genome Biol. Evol.">
        <title>Tracing the evolution of streptophyte algae and their mitochondrial genome.</title>
        <authorList>
            <person name="Turmel M."/>
            <person name="Otis C."/>
            <person name="Lemieux C."/>
        </authorList>
    </citation>
    <scope>NUCLEOTIDE SEQUENCE</scope>
</reference>
<dbReference type="SMART" id="SM00363">
    <property type="entry name" value="S4"/>
    <property type="match status" value="1"/>
</dbReference>
<accession>U5YEX0</accession>
<dbReference type="CDD" id="cd00165">
    <property type="entry name" value="S4"/>
    <property type="match status" value="1"/>
</dbReference>
<evidence type="ECO:0000256" key="3">
    <source>
        <dbReference type="ARBA" id="ARBA00022884"/>
    </source>
</evidence>
<keyword evidence="8" id="KW-0496">Mitochondrion</keyword>
<dbReference type="Gene3D" id="3.10.290.10">
    <property type="entry name" value="RNA-binding S4 domain"/>
    <property type="match status" value="1"/>
</dbReference>
<dbReference type="GO" id="GO:0019843">
    <property type="term" value="F:rRNA binding"/>
    <property type="evidence" value="ECO:0007669"/>
    <property type="project" value="UniProtKB-KW"/>
</dbReference>
<dbReference type="PROSITE" id="PS50889">
    <property type="entry name" value="S4"/>
    <property type="match status" value="1"/>
</dbReference>
<evidence type="ECO:0000256" key="5">
    <source>
        <dbReference type="ARBA" id="ARBA00023274"/>
    </source>
</evidence>
<dbReference type="InterPro" id="IPR022801">
    <property type="entry name" value="Ribosomal_uS4"/>
</dbReference>
<dbReference type="PROSITE" id="PS00632">
    <property type="entry name" value="RIBOSOMAL_S4"/>
    <property type="match status" value="1"/>
</dbReference>
<gene>
    <name evidence="8" type="primary">rps4</name>
</gene>
<organism evidence="8">
    <name type="scientific">Closterium baillyanum</name>
    <dbReference type="NCBI Taxonomy" id="1416941"/>
    <lineage>
        <taxon>Eukaryota</taxon>
        <taxon>Viridiplantae</taxon>
        <taxon>Streptophyta</taxon>
        <taxon>Zygnematophyceae</taxon>
        <taxon>Zygnematophycidae</taxon>
        <taxon>Desmidiales</taxon>
        <taxon>Closteriaceae</taxon>
        <taxon>Closterium</taxon>
    </lineage>
</organism>
<dbReference type="PANTHER" id="PTHR11831:SF30">
    <property type="entry name" value="SMALL RIBOSOMAL SUBUNIT PROTEIN US4M"/>
    <property type="match status" value="1"/>
</dbReference>
<evidence type="ECO:0000256" key="2">
    <source>
        <dbReference type="ARBA" id="ARBA00022730"/>
    </source>
</evidence>
<evidence type="ECO:0000256" key="1">
    <source>
        <dbReference type="ARBA" id="ARBA00007465"/>
    </source>
</evidence>
<dbReference type="EMBL" id="KF060940">
    <property type="protein sequence ID" value="AGZ90262.1"/>
    <property type="molecule type" value="Genomic_DNA"/>
</dbReference>
<evidence type="ECO:0000259" key="7">
    <source>
        <dbReference type="SMART" id="SM00363"/>
    </source>
</evidence>
<feature type="domain" description="RNA-binding S4" evidence="7">
    <location>
        <begin position="86"/>
        <end position="152"/>
    </location>
</feature>
<keyword evidence="2 6" id="KW-0699">rRNA-binding</keyword>